<evidence type="ECO:0000313" key="4">
    <source>
        <dbReference type="EMBL" id="KAK6945716.1"/>
    </source>
</evidence>
<evidence type="ECO:0000259" key="3">
    <source>
        <dbReference type="PROSITE" id="PS50089"/>
    </source>
</evidence>
<dbReference type="GO" id="GO:0046621">
    <property type="term" value="P:negative regulation of organ growth"/>
    <property type="evidence" value="ECO:0007669"/>
    <property type="project" value="InterPro"/>
</dbReference>
<keyword evidence="1" id="KW-0862">Zinc</keyword>
<dbReference type="InterPro" id="IPR013083">
    <property type="entry name" value="Znf_RING/FYVE/PHD"/>
</dbReference>
<accession>A0AAN8WD22</accession>
<comment type="caution">
    <text evidence="4">The sequence shown here is derived from an EMBL/GenBank/DDBJ whole genome shotgun (WGS) entry which is preliminary data.</text>
</comment>
<dbReference type="Pfam" id="PF13639">
    <property type="entry name" value="zf-RING_2"/>
    <property type="match status" value="1"/>
</dbReference>
<dbReference type="FunFam" id="3.30.40.10:FF:000226">
    <property type="entry name" value="E3 ubiquitin ligase BIG BROTHER"/>
    <property type="match status" value="1"/>
</dbReference>
<dbReference type="SUPFAM" id="SSF57850">
    <property type="entry name" value="RING/U-box"/>
    <property type="match status" value="1"/>
</dbReference>
<keyword evidence="1" id="KW-0863">Zinc-finger</keyword>
<dbReference type="GO" id="GO:0031624">
    <property type="term" value="F:ubiquitin conjugating enzyme binding"/>
    <property type="evidence" value="ECO:0007669"/>
    <property type="project" value="TreeGrafter"/>
</dbReference>
<sequence>MAMEFDYLNTEIPAEIVERFEELFPDLSLEEVLRDQESVYQSFQTDRNICVSSSDNVKQSSPEHVSQEKEISWNEDVDSQIAFDEALAQSLQDMEDEFDNLNVSVDTRSSSAHSAEQSDVPTPPTSRVAVHEDDVDPDNMTFEERQSLGESIGSVCRGLSEEDIARLPTSKYNSGWFSKKNDSKDNQCVICYSKYRNGDKLTSLLCAHQYHSECVTKWLKLNKIQPDCKSLAFACGADGVPY</sequence>
<keyword evidence="1" id="KW-0479">Metal-binding</keyword>
<dbReference type="PANTHER" id="PTHR46400:SF14">
    <property type="entry name" value="E3 UBIQUITIN LIGASE BIG BROTHER-LIKE"/>
    <property type="match status" value="1"/>
</dbReference>
<dbReference type="GO" id="GO:0004842">
    <property type="term" value="F:ubiquitin-protein transferase activity"/>
    <property type="evidence" value="ECO:0007669"/>
    <property type="project" value="InterPro"/>
</dbReference>
<proteinExistence type="predicted"/>
<dbReference type="Proteomes" id="UP001370490">
    <property type="component" value="Unassembled WGS sequence"/>
</dbReference>
<evidence type="ECO:0000256" key="1">
    <source>
        <dbReference type="PROSITE-ProRule" id="PRU00175"/>
    </source>
</evidence>
<reference evidence="4 5" key="1">
    <citation type="submission" date="2023-12" db="EMBL/GenBank/DDBJ databases">
        <title>A high-quality genome assembly for Dillenia turbinata (Dilleniales).</title>
        <authorList>
            <person name="Chanderbali A."/>
        </authorList>
    </citation>
    <scope>NUCLEOTIDE SEQUENCE [LARGE SCALE GENOMIC DNA]</scope>
    <source>
        <strain evidence="4">LSX21</strain>
        <tissue evidence="4">Leaf</tissue>
    </source>
</reference>
<dbReference type="Gene3D" id="3.30.40.10">
    <property type="entry name" value="Zinc/RING finger domain, C3HC4 (zinc finger)"/>
    <property type="match status" value="1"/>
</dbReference>
<feature type="compositionally biased region" description="Polar residues" evidence="2">
    <location>
        <begin position="107"/>
        <end position="120"/>
    </location>
</feature>
<evidence type="ECO:0000256" key="2">
    <source>
        <dbReference type="SAM" id="MobiDB-lite"/>
    </source>
</evidence>
<gene>
    <name evidence="4" type="ORF">RJ641_013260</name>
</gene>
<name>A0AAN8WD22_9MAGN</name>
<dbReference type="PROSITE" id="PS50089">
    <property type="entry name" value="ZF_RING_2"/>
    <property type="match status" value="1"/>
</dbReference>
<dbReference type="InterPro" id="IPR033276">
    <property type="entry name" value="BB"/>
</dbReference>
<dbReference type="GO" id="GO:0016567">
    <property type="term" value="P:protein ubiquitination"/>
    <property type="evidence" value="ECO:0007669"/>
    <property type="project" value="InterPro"/>
</dbReference>
<dbReference type="InterPro" id="IPR001841">
    <property type="entry name" value="Znf_RING"/>
</dbReference>
<dbReference type="EMBL" id="JBAMMX010000002">
    <property type="protein sequence ID" value="KAK6945716.1"/>
    <property type="molecule type" value="Genomic_DNA"/>
</dbReference>
<evidence type="ECO:0000313" key="5">
    <source>
        <dbReference type="Proteomes" id="UP001370490"/>
    </source>
</evidence>
<dbReference type="AlphaFoldDB" id="A0AAN8WD22"/>
<dbReference type="PANTHER" id="PTHR46400">
    <property type="entry name" value="RING/U-BOX SUPERFAMILY PROTEIN"/>
    <property type="match status" value="1"/>
</dbReference>
<organism evidence="4 5">
    <name type="scientific">Dillenia turbinata</name>
    <dbReference type="NCBI Taxonomy" id="194707"/>
    <lineage>
        <taxon>Eukaryota</taxon>
        <taxon>Viridiplantae</taxon>
        <taxon>Streptophyta</taxon>
        <taxon>Embryophyta</taxon>
        <taxon>Tracheophyta</taxon>
        <taxon>Spermatophyta</taxon>
        <taxon>Magnoliopsida</taxon>
        <taxon>eudicotyledons</taxon>
        <taxon>Gunneridae</taxon>
        <taxon>Pentapetalae</taxon>
        <taxon>Dilleniales</taxon>
        <taxon>Dilleniaceae</taxon>
        <taxon>Dillenia</taxon>
    </lineage>
</organism>
<feature type="region of interest" description="Disordered" evidence="2">
    <location>
        <begin position="107"/>
        <end position="137"/>
    </location>
</feature>
<dbReference type="GO" id="GO:0048437">
    <property type="term" value="P:floral organ development"/>
    <property type="evidence" value="ECO:0007669"/>
    <property type="project" value="TreeGrafter"/>
</dbReference>
<dbReference type="GO" id="GO:0008270">
    <property type="term" value="F:zinc ion binding"/>
    <property type="evidence" value="ECO:0007669"/>
    <property type="project" value="UniProtKB-KW"/>
</dbReference>
<protein>
    <submittedName>
        <fullName evidence="4">Zinc finger, RING-type</fullName>
    </submittedName>
</protein>
<keyword evidence="5" id="KW-1185">Reference proteome</keyword>
<feature type="domain" description="RING-type" evidence="3">
    <location>
        <begin position="188"/>
        <end position="228"/>
    </location>
</feature>